<evidence type="ECO:0000259" key="1">
    <source>
        <dbReference type="SMART" id="SM00860"/>
    </source>
</evidence>
<protein>
    <recommendedName>
        <fullName evidence="1">Knr4/Smi1-like domain-containing protein</fullName>
    </recommendedName>
</protein>
<dbReference type="Proteomes" id="UP000028719">
    <property type="component" value="Unassembled WGS sequence"/>
</dbReference>
<feature type="domain" description="Knr4/Smi1-like" evidence="1">
    <location>
        <begin position="49"/>
        <end position="106"/>
    </location>
</feature>
<reference evidence="2 3" key="1">
    <citation type="submission" date="2014-07" db="EMBL/GenBank/DDBJ databases">
        <title>Genome of Chryseobacterium vrystaatense LMG 22846.</title>
        <authorList>
            <person name="Pipes S.E."/>
            <person name="Stropko S.J."/>
            <person name="Newman J.D."/>
        </authorList>
    </citation>
    <scope>NUCLEOTIDE SEQUENCE [LARGE SCALE GENOMIC DNA]</scope>
    <source>
        <strain evidence="2 3">LMG 22846</strain>
    </source>
</reference>
<evidence type="ECO:0000313" key="2">
    <source>
        <dbReference type="EMBL" id="KFF24130.1"/>
    </source>
</evidence>
<accession>A0ABR4UHS0</accession>
<sequence length="199" mass="23212">MTIKEINYLDCSRSSFLLIKQESEKYWEQVDLQDCWGFQIQEGSRWKKGLSESELEDFQKQLNITFPEPLKNFYRTMNGLDKPGIDNNGGTEEIDFGPIFYSYPNDVPTIQLTIEWIMDANKVTAEIMNDQNVPSIFPYFGHRFLILDHEEIVLSMFGSDIIHWADNLSKGIAKDIFSLYSKIKTKKINTSSFWNRKIG</sequence>
<dbReference type="InterPro" id="IPR018958">
    <property type="entry name" value="Knr4/Smi1-like_dom"/>
</dbReference>
<name>A0ABR4UHS0_9FLAO</name>
<proteinExistence type="predicted"/>
<gene>
    <name evidence="2" type="ORF">IW16_22465</name>
</gene>
<organism evidence="2 3">
    <name type="scientific">Chryseobacterium vrystaatense</name>
    <dbReference type="NCBI Taxonomy" id="307480"/>
    <lineage>
        <taxon>Bacteria</taxon>
        <taxon>Pseudomonadati</taxon>
        <taxon>Bacteroidota</taxon>
        <taxon>Flavobacteriia</taxon>
        <taxon>Flavobacteriales</taxon>
        <taxon>Weeksellaceae</taxon>
        <taxon>Chryseobacterium group</taxon>
        <taxon>Chryseobacterium</taxon>
    </lineage>
</organism>
<dbReference type="InterPro" id="IPR037883">
    <property type="entry name" value="Knr4/Smi1-like_sf"/>
</dbReference>
<keyword evidence="3" id="KW-1185">Reference proteome</keyword>
<comment type="caution">
    <text evidence="2">The sequence shown here is derived from an EMBL/GenBank/DDBJ whole genome shotgun (WGS) entry which is preliminary data.</text>
</comment>
<dbReference type="Pfam" id="PF09346">
    <property type="entry name" value="SMI1_KNR4"/>
    <property type="match status" value="1"/>
</dbReference>
<dbReference type="EMBL" id="JPRI01000010">
    <property type="protein sequence ID" value="KFF24130.1"/>
    <property type="molecule type" value="Genomic_DNA"/>
</dbReference>
<dbReference type="SUPFAM" id="SSF160631">
    <property type="entry name" value="SMI1/KNR4-like"/>
    <property type="match status" value="1"/>
</dbReference>
<evidence type="ECO:0000313" key="3">
    <source>
        <dbReference type="Proteomes" id="UP000028719"/>
    </source>
</evidence>
<dbReference type="SMART" id="SM00860">
    <property type="entry name" value="SMI1_KNR4"/>
    <property type="match status" value="1"/>
</dbReference>
<dbReference type="Gene3D" id="3.40.1580.10">
    <property type="entry name" value="SMI1/KNR4-like"/>
    <property type="match status" value="1"/>
</dbReference>